<dbReference type="EMBL" id="GISG01240817">
    <property type="protein sequence ID" value="MBA4668755.1"/>
    <property type="molecule type" value="Transcribed_RNA"/>
</dbReference>
<reference evidence="2" key="1">
    <citation type="journal article" date="2013" name="J. Plant Res.">
        <title>Effect of fungi and light on seed germination of three Opuntia species from semiarid lands of central Mexico.</title>
        <authorList>
            <person name="Delgado-Sanchez P."/>
            <person name="Jimenez-Bremont J.F."/>
            <person name="Guerrero-Gonzalez Mde L."/>
            <person name="Flores J."/>
        </authorList>
    </citation>
    <scope>NUCLEOTIDE SEQUENCE</scope>
    <source>
        <tissue evidence="2">Cladode</tissue>
    </source>
</reference>
<feature type="region of interest" description="Disordered" evidence="1">
    <location>
        <begin position="81"/>
        <end position="106"/>
    </location>
</feature>
<name>A0A7C9ALN0_OPUST</name>
<evidence type="ECO:0000256" key="1">
    <source>
        <dbReference type="SAM" id="MobiDB-lite"/>
    </source>
</evidence>
<feature type="compositionally biased region" description="Low complexity" evidence="1">
    <location>
        <begin position="19"/>
        <end position="38"/>
    </location>
</feature>
<dbReference type="AlphaFoldDB" id="A0A7C9ALN0"/>
<organism evidence="2">
    <name type="scientific">Opuntia streptacantha</name>
    <name type="common">Prickly pear cactus</name>
    <name type="synonym">Opuntia cardona</name>
    <dbReference type="NCBI Taxonomy" id="393608"/>
    <lineage>
        <taxon>Eukaryota</taxon>
        <taxon>Viridiplantae</taxon>
        <taxon>Streptophyta</taxon>
        <taxon>Embryophyta</taxon>
        <taxon>Tracheophyta</taxon>
        <taxon>Spermatophyta</taxon>
        <taxon>Magnoliopsida</taxon>
        <taxon>eudicotyledons</taxon>
        <taxon>Gunneridae</taxon>
        <taxon>Pentapetalae</taxon>
        <taxon>Caryophyllales</taxon>
        <taxon>Cactineae</taxon>
        <taxon>Cactaceae</taxon>
        <taxon>Opuntioideae</taxon>
        <taxon>Opuntia</taxon>
    </lineage>
</organism>
<protein>
    <submittedName>
        <fullName evidence="2">Uncharacterized protein</fullName>
    </submittedName>
</protein>
<accession>A0A7C9ALN0</accession>
<sequence length="106" mass="11631">MNSCGWGRIHGPRHLVPKLSGSTEAPSSSPPSELGPSSHKQVPNRRIPRHPLRAHSKAVLQGLSNHRYSRLHIWQRGCSLPKLPNRSPKAHGQAVQCSYSPRQGGP</sequence>
<reference evidence="2" key="2">
    <citation type="submission" date="2020-07" db="EMBL/GenBank/DDBJ databases">
        <authorList>
            <person name="Vera ALvarez R."/>
            <person name="Arias-Moreno D.M."/>
            <person name="Jimenez-Jacinto V."/>
            <person name="Jimenez-Bremont J.F."/>
            <person name="Swaminathan K."/>
            <person name="Moose S.P."/>
            <person name="Guerrero-Gonzalez M.L."/>
            <person name="Marino-Ramirez L."/>
            <person name="Landsman D."/>
            <person name="Rodriguez-Kessler M."/>
            <person name="Delgado-Sanchez P."/>
        </authorList>
    </citation>
    <scope>NUCLEOTIDE SEQUENCE</scope>
    <source>
        <tissue evidence="2">Cladode</tissue>
    </source>
</reference>
<feature type="compositionally biased region" description="Basic residues" evidence="1">
    <location>
        <begin position="42"/>
        <end position="52"/>
    </location>
</feature>
<feature type="region of interest" description="Disordered" evidence="1">
    <location>
        <begin position="1"/>
        <end position="52"/>
    </location>
</feature>
<proteinExistence type="predicted"/>
<evidence type="ECO:0000313" key="2">
    <source>
        <dbReference type="EMBL" id="MBA4668755.1"/>
    </source>
</evidence>
<feature type="compositionally biased region" description="Polar residues" evidence="1">
    <location>
        <begin position="95"/>
        <end position="106"/>
    </location>
</feature>